<name>A0ABX7FI90_BRECH</name>
<gene>
    <name evidence="2" type="ORF">JNE38_20440</name>
</gene>
<protein>
    <submittedName>
        <fullName evidence="2">Uncharacterized protein</fullName>
    </submittedName>
</protein>
<sequence>MSTLTKALLLAAQEHDGQTDIGGAEASSDKKSPSKKRGDFPLMAVPLPF</sequence>
<reference evidence="2 3" key="1">
    <citation type="submission" date="2021-01" db="EMBL/GenBank/DDBJ databases">
        <title>Identification of strong promoters based on the transcriptome of Brevibacillus choshinensis.</title>
        <authorList>
            <person name="Yao D."/>
            <person name="Zhang K."/>
            <person name="Wu J."/>
        </authorList>
    </citation>
    <scope>NUCLEOTIDE SEQUENCE [LARGE SCALE GENOMIC DNA]</scope>
    <source>
        <strain evidence="2 3">HPD31-SP3</strain>
    </source>
</reference>
<accession>A0ABX7FI90</accession>
<organism evidence="2 3">
    <name type="scientific">Brevibacillus choshinensis</name>
    <dbReference type="NCBI Taxonomy" id="54911"/>
    <lineage>
        <taxon>Bacteria</taxon>
        <taxon>Bacillati</taxon>
        <taxon>Bacillota</taxon>
        <taxon>Bacilli</taxon>
        <taxon>Bacillales</taxon>
        <taxon>Paenibacillaceae</taxon>
        <taxon>Brevibacillus</taxon>
    </lineage>
</organism>
<evidence type="ECO:0000313" key="3">
    <source>
        <dbReference type="Proteomes" id="UP000596248"/>
    </source>
</evidence>
<feature type="compositionally biased region" description="Basic and acidic residues" evidence="1">
    <location>
        <begin position="27"/>
        <end position="39"/>
    </location>
</feature>
<feature type="region of interest" description="Disordered" evidence="1">
    <location>
        <begin position="13"/>
        <end position="49"/>
    </location>
</feature>
<evidence type="ECO:0000256" key="1">
    <source>
        <dbReference type="SAM" id="MobiDB-lite"/>
    </source>
</evidence>
<dbReference type="EMBL" id="CP069127">
    <property type="protein sequence ID" value="QRG65929.1"/>
    <property type="molecule type" value="Genomic_DNA"/>
</dbReference>
<proteinExistence type="predicted"/>
<keyword evidence="3" id="KW-1185">Reference proteome</keyword>
<dbReference type="Proteomes" id="UP000596248">
    <property type="component" value="Chromosome"/>
</dbReference>
<dbReference type="RefSeq" id="WP_203352998.1">
    <property type="nucleotide sequence ID" value="NZ_CP069127.1"/>
</dbReference>
<evidence type="ECO:0000313" key="2">
    <source>
        <dbReference type="EMBL" id="QRG65929.1"/>
    </source>
</evidence>